<evidence type="ECO:0000313" key="3">
    <source>
        <dbReference type="Proteomes" id="UP000476176"/>
    </source>
</evidence>
<accession>A0A6G0MMF5</accession>
<feature type="region of interest" description="Disordered" evidence="1">
    <location>
        <begin position="74"/>
        <end position="112"/>
    </location>
</feature>
<feature type="non-terminal residue" evidence="2">
    <location>
        <position position="112"/>
    </location>
</feature>
<evidence type="ECO:0000313" key="2">
    <source>
        <dbReference type="EMBL" id="KAE9173158.1"/>
    </source>
</evidence>
<comment type="caution">
    <text evidence="2">The sequence shown here is derived from an EMBL/GenBank/DDBJ whole genome shotgun (WGS) entry which is preliminary data.</text>
</comment>
<gene>
    <name evidence="2" type="ORF">PF004_g27061</name>
</gene>
<dbReference type="EMBL" id="QXGC01003781">
    <property type="protein sequence ID" value="KAE9173158.1"/>
    <property type="molecule type" value="Genomic_DNA"/>
</dbReference>
<evidence type="ECO:0000256" key="1">
    <source>
        <dbReference type="SAM" id="MobiDB-lite"/>
    </source>
</evidence>
<name>A0A6G0MMF5_9STRA</name>
<organism evidence="2 3">
    <name type="scientific">Phytophthora fragariae</name>
    <dbReference type="NCBI Taxonomy" id="53985"/>
    <lineage>
        <taxon>Eukaryota</taxon>
        <taxon>Sar</taxon>
        <taxon>Stramenopiles</taxon>
        <taxon>Oomycota</taxon>
        <taxon>Peronosporomycetes</taxon>
        <taxon>Peronosporales</taxon>
        <taxon>Peronosporaceae</taxon>
        <taxon>Phytophthora</taxon>
    </lineage>
</organism>
<protein>
    <submittedName>
        <fullName evidence="2">Uncharacterized protein</fullName>
    </submittedName>
</protein>
<proteinExistence type="predicted"/>
<sequence>MALWSLLDDPAAVEAMDGGTCTRAELLRYAQNNIPEFAIMIEGSQESWITRFIQDGSVGSDDNCSTTCSIEVAIPAPDATQPPAKSPRLQPSCEDKIGGDLNNSDGEILPQK</sequence>
<dbReference type="AlphaFoldDB" id="A0A6G0MMF5"/>
<reference evidence="2 3" key="1">
    <citation type="submission" date="2018-09" db="EMBL/GenBank/DDBJ databases">
        <title>Genomic investigation of the strawberry pathogen Phytophthora fragariae indicates pathogenicity is determined by transcriptional variation in three key races.</title>
        <authorList>
            <person name="Adams T.M."/>
            <person name="Armitage A.D."/>
            <person name="Sobczyk M.K."/>
            <person name="Bates H.J."/>
            <person name="Dunwell J.M."/>
            <person name="Nellist C.F."/>
            <person name="Harrison R.J."/>
        </authorList>
    </citation>
    <scope>NUCLEOTIDE SEQUENCE [LARGE SCALE GENOMIC DNA]</scope>
    <source>
        <strain evidence="2 3">BC-23</strain>
    </source>
</reference>
<dbReference type="Proteomes" id="UP000476176">
    <property type="component" value="Unassembled WGS sequence"/>
</dbReference>